<evidence type="ECO:0000313" key="3">
    <source>
        <dbReference type="EMBL" id="HGF35115.1"/>
    </source>
</evidence>
<proteinExistence type="predicted"/>
<feature type="domain" description="DUF4015" evidence="2">
    <location>
        <begin position="109"/>
        <end position="418"/>
    </location>
</feature>
<protein>
    <submittedName>
        <fullName evidence="3">GTP-binding protein</fullName>
    </submittedName>
</protein>
<dbReference type="InterPro" id="IPR008969">
    <property type="entry name" value="CarboxyPept-like_regulatory"/>
</dbReference>
<feature type="region of interest" description="Disordered" evidence="1">
    <location>
        <begin position="1"/>
        <end position="28"/>
    </location>
</feature>
<feature type="compositionally biased region" description="Low complexity" evidence="1">
    <location>
        <begin position="435"/>
        <end position="446"/>
    </location>
</feature>
<dbReference type="EMBL" id="DTMF01000297">
    <property type="protein sequence ID" value="HGF35115.1"/>
    <property type="molecule type" value="Genomic_DNA"/>
</dbReference>
<organism evidence="3">
    <name type="scientific">Desulfobacca acetoxidans</name>
    <dbReference type="NCBI Taxonomy" id="60893"/>
    <lineage>
        <taxon>Bacteria</taxon>
        <taxon>Pseudomonadati</taxon>
        <taxon>Thermodesulfobacteriota</taxon>
        <taxon>Desulfobaccia</taxon>
        <taxon>Desulfobaccales</taxon>
        <taxon>Desulfobaccaceae</taxon>
        <taxon>Desulfobacca</taxon>
    </lineage>
</organism>
<feature type="region of interest" description="Disordered" evidence="1">
    <location>
        <begin position="422"/>
        <end position="462"/>
    </location>
</feature>
<gene>
    <name evidence="3" type="ORF">ENW96_12185</name>
</gene>
<dbReference type="AlphaFoldDB" id="A0A7C3V6K0"/>
<evidence type="ECO:0000256" key="1">
    <source>
        <dbReference type="SAM" id="MobiDB-lite"/>
    </source>
</evidence>
<dbReference type="InterPro" id="IPR017853">
    <property type="entry name" value="GH"/>
</dbReference>
<dbReference type="Pfam" id="PF13200">
    <property type="entry name" value="DUF4015"/>
    <property type="match status" value="1"/>
</dbReference>
<reference evidence="3" key="1">
    <citation type="journal article" date="2020" name="mSystems">
        <title>Genome- and Community-Level Interaction Insights into Carbon Utilization and Element Cycling Functions of Hydrothermarchaeota in Hydrothermal Sediment.</title>
        <authorList>
            <person name="Zhou Z."/>
            <person name="Liu Y."/>
            <person name="Xu W."/>
            <person name="Pan J."/>
            <person name="Luo Z.H."/>
            <person name="Li M."/>
        </authorList>
    </citation>
    <scope>NUCLEOTIDE SEQUENCE [LARGE SCALE GENOMIC DNA]</scope>
    <source>
        <strain evidence="3">SpSt-897</strain>
    </source>
</reference>
<comment type="caution">
    <text evidence="3">The sequence shown here is derived from an EMBL/GenBank/DDBJ whole genome shotgun (WGS) entry which is preliminary data.</text>
</comment>
<accession>A0A7C3V6K0</accession>
<sequence length="462" mass="51120">MALAQEAKTPPAAGQTAEAPKAPELSPAGGAKVYTGKVIDAVTKEPLEGAPVTLGDRLVRTDKEGVFRIEGVGEQLRVRALGHKRRDVPLAELSGPNPEIALEPIKVKALYLSVYGAASPKIRGAALEALERNQMNALVIDVKGDRGFIPFKVNIPLAEEIGAQKIILNKDYPAFIRGLKEKNLYLIARIVVFKDDPLAAAKPEWAVKIKGGGIFRDRERLRWTDPFRKEVWDYNIAIAKAAAEAGFDEIQFDYVRCPDNRGVAFSQPSTRESRTNTITGFLQAAYKALIPYNVFVAADVFGYVPWNEGDIDIGQQIVPLTKAVDIISLMVYPSGYHLGIPKYRNPVKHIYETVYLTHTKAQERTKASSIQFRPWLQAFRDYAYGGGDFTEERMRLQIKAAEDFGASGFMFWNPRNNYPTGIFYTGDGDRKPRRQQAANPQPVAPQGKSSDPGNQGEPETPS</sequence>
<dbReference type="SUPFAM" id="SSF51445">
    <property type="entry name" value="(Trans)glycosidases"/>
    <property type="match status" value="1"/>
</dbReference>
<evidence type="ECO:0000259" key="2">
    <source>
        <dbReference type="Pfam" id="PF13200"/>
    </source>
</evidence>
<dbReference type="InterPro" id="IPR025275">
    <property type="entry name" value="DUF4015"/>
</dbReference>
<dbReference type="SUPFAM" id="SSF49464">
    <property type="entry name" value="Carboxypeptidase regulatory domain-like"/>
    <property type="match status" value="1"/>
</dbReference>
<name>A0A7C3V6K0_9BACT</name>